<sequence length="120" mass="14340">MMKRFLGYYTKTKLERVKTEENIKFELYLTMLRFIPYSITENVRRIYADIDLKNNDIMITAYYQNKQTELEAELLDDIVTNSQAHIPDLVVDCKVSMINSFDDTVKHDFLLFAFYVPYDE</sequence>
<reference evidence="1 2" key="1">
    <citation type="submission" date="2016-01" db="EMBL/GenBank/DDBJ databases">
        <title>Whole genome sequencing of Myroides marinus L41.</title>
        <authorList>
            <person name="Hong K.W."/>
        </authorList>
    </citation>
    <scope>NUCLEOTIDE SEQUENCE [LARGE SCALE GENOMIC DNA]</scope>
    <source>
        <strain evidence="1 2">L41</strain>
    </source>
</reference>
<dbReference type="RefSeq" id="WP_038986193.1">
    <property type="nucleotide sequence ID" value="NZ_JACAJN010000022.1"/>
</dbReference>
<dbReference type="InterPro" id="IPR058702">
    <property type="entry name" value="MafI2-like"/>
</dbReference>
<dbReference type="EMBL" id="LQNU01000059">
    <property type="protein sequence ID" value="KZE79771.1"/>
    <property type="molecule type" value="Genomic_DNA"/>
</dbReference>
<name>A0A161UQ83_9FLAO</name>
<accession>A0A161UQ83</accession>
<protein>
    <submittedName>
        <fullName evidence="1">Uncharacterized protein</fullName>
    </submittedName>
</protein>
<proteinExistence type="predicted"/>
<dbReference type="AlphaFoldDB" id="A0A161UQ83"/>
<keyword evidence="2" id="KW-1185">Reference proteome</keyword>
<comment type="caution">
    <text evidence="1">The sequence shown here is derived from an EMBL/GenBank/DDBJ whole genome shotgun (WGS) entry which is preliminary data.</text>
</comment>
<evidence type="ECO:0000313" key="1">
    <source>
        <dbReference type="EMBL" id="KZE79771.1"/>
    </source>
</evidence>
<dbReference type="Pfam" id="PF26541">
    <property type="entry name" value="MafI2"/>
    <property type="match status" value="1"/>
</dbReference>
<dbReference type="Proteomes" id="UP000076630">
    <property type="component" value="Unassembled WGS sequence"/>
</dbReference>
<gene>
    <name evidence="1" type="ORF">AV926_11365</name>
</gene>
<evidence type="ECO:0000313" key="2">
    <source>
        <dbReference type="Proteomes" id="UP000076630"/>
    </source>
</evidence>
<organism evidence="1 2">
    <name type="scientific">Myroides marinus</name>
    <dbReference type="NCBI Taxonomy" id="703342"/>
    <lineage>
        <taxon>Bacteria</taxon>
        <taxon>Pseudomonadati</taxon>
        <taxon>Bacteroidota</taxon>
        <taxon>Flavobacteriia</taxon>
        <taxon>Flavobacteriales</taxon>
        <taxon>Flavobacteriaceae</taxon>
        <taxon>Myroides</taxon>
    </lineage>
</organism>